<dbReference type="OrthoDB" id="4024176at2759"/>
<evidence type="ECO:0000313" key="3">
    <source>
        <dbReference type="Proteomes" id="UP000837801"/>
    </source>
</evidence>
<name>A0A9P0VY22_9ASCO</name>
<sequence>MMHSFYSKILEQSDNMAISYPQSPSPLVVDMEHIQILKHIWSQVNIKTLGRDIVNNLLKSLNISEISPWQRQVIREDYQVLEMIHFLEFTVQLLQDLHRPKVHTLHNQMMVQICKINSRIFKIGTSEYSKLGESLTFAILEQLNRENYSTESECIWNRFYSNLAQLMINHSLEPRIDFIRISMPSKRSSLDVNSRAYLRSNSNISNVTELSRLSLIAGDDNSSEGSVTSDTTTKELILSGESCSTLHEFSEEFVPDIIGKDFDQHSEYPVNSNLSIRRTNTNMTDAYDDGTDNFNNSIDETQSIFSNVIDESQQDEEEEDDSFDYLNSFAEDVTKSKKNKKKSQKESKKANNNNLTDLSVKRSQTNQLVKTDTRRSLMKMNSFIGDNRSETRTLRHYSSTQSMQPLSVSSKELPSISTTAKTGRRRLSMNLMRQSIDLRRIPSTQSMISEDQGSIISKSQPNKECVIA</sequence>
<organism evidence="2 3">
    <name type="scientific">[Candida] railenensis</name>
    <dbReference type="NCBI Taxonomy" id="45579"/>
    <lineage>
        <taxon>Eukaryota</taxon>
        <taxon>Fungi</taxon>
        <taxon>Dikarya</taxon>
        <taxon>Ascomycota</taxon>
        <taxon>Saccharomycotina</taxon>
        <taxon>Pichiomycetes</taxon>
        <taxon>Debaryomycetaceae</taxon>
        <taxon>Kurtzmaniella</taxon>
    </lineage>
</organism>
<gene>
    <name evidence="2" type="ORF">CLIB1423_05S06326</name>
</gene>
<keyword evidence="3" id="KW-1185">Reference proteome</keyword>
<dbReference type="Proteomes" id="UP000837801">
    <property type="component" value="Unassembled WGS sequence"/>
</dbReference>
<feature type="region of interest" description="Disordered" evidence="1">
    <location>
        <begin position="397"/>
        <end position="421"/>
    </location>
</feature>
<reference evidence="2" key="1">
    <citation type="submission" date="2022-03" db="EMBL/GenBank/DDBJ databases">
        <authorList>
            <person name="Legras J.-L."/>
            <person name="Devillers H."/>
            <person name="Grondin C."/>
        </authorList>
    </citation>
    <scope>NUCLEOTIDE SEQUENCE</scope>
    <source>
        <strain evidence="2">CLIB 1423</strain>
    </source>
</reference>
<dbReference type="SUPFAM" id="SSF46458">
    <property type="entry name" value="Globin-like"/>
    <property type="match status" value="1"/>
</dbReference>
<feature type="region of interest" description="Disordered" evidence="1">
    <location>
        <begin position="334"/>
        <end position="369"/>
    </location>
</feature>
<dbReference type="InterPro" id="IPR009050">
    <property type="entry name" value="Globin-like_sf"/>
</dbReference>
<comment type="caution">
    <text evidence="2">The sequence shown here is derived from an EMBL/GenBank/DDBJ whole genome shotgun (WGS) entry which is preliminary data.</text>
</comment>
<evidence type="ECO:0000313" key="2">
    <source>
        <dbReference type="EMBL" id="CAH2352131.1"/>
    </source>
</evidence>
<evidence type="ECO:0000256" key="1">
    <source>
        <dbReference type="SAM" id="MobiDB-lite"/>
    </source>
</evidence>
<feature type="compositionally biased region" description="Polar residues" evidence="1">
    <location>
        <begin position="355"/>
        <end position="369"/>
    </location>
</feature>
<protein>
    <submittedName>
        <fullName evidence="2">Uncharacterized protein</fullName>
    </submittedName>
</protein>
<dbReference type="AlphaFoldDB" id="A0A9P0VY22"/>
<proteinExistence type="predicted"/>
<accession>A0A9P0VY22</accession>
<dbReference type="EMBL" id="CAKXYY010000005">
    <property type="protein sequence ID" value="CAH2352131.1"/>
    <property type="molecule type" value="Genomic_DNA"/>
</dbReference>